<reference evidence="1" key="1">
    <citation type="submission" date="2022-04" db="EMBL/GenBank/DDBJ databases">
        <title>Genome of the entomopathogenic fungus Entomophthora muscae.</title>
        <authorList>
            <person name="Elya C."/>
            <person name="Lovett B.R."/>
            <person name="Lee E."/>
            <person name="Macias A.M."/>
            <person name="Hajek A.E."/>
            <person name="De Bivort B.L."/>
            <person name="Kasson M.T."/>
            <person name="De Fine Licht H.H."/>
            <person name="Stajich J.E."/>
        </authorList>
    </citation>
    <scope>NUCLEOTIDE SEQUENCE</scope>
    <source>
        <strain evidence="1">Berkeley</strain>
    </source>
</reference>
<evidence type="ECO:0000313" key="2">
    <source>
        <dbReference type="Proteomes" id="UP001165960"/>
    </source>
</evidence>
<dbReference type="EMBL" id="QTSX02004284">
    <property type="protein sequence ID" value="KAJ9066612.1"/>
    <property type="molecule type" value="Genomic_DNA"/>
</dbReference>
<dbReference type="Proteomes" id="UP001165960">
    <property type="component" value="Unassembled WGS sequence"/>
</dbReference>
<gene>
    <name evidence="1" type="ORF">DSO57_1007954</name>
</gene>
<evidence type="ECO:0000313" key="1">
    <source>
        <dbReference type="EMBL" id="KAJ9066612.1"/>
    </source>
</evidence>
<organism evidence="1 2">
    <name type="scientific">Entomophthora muscae</name>
    <dbReference type="NCBI Taxonomy" id="34485"/>
    <lineage>
        <taxon>Eukaryota</taxon>
        <taxon>Fungi</taxon>
        <taxon>Fungi incertae sedis</taxon>
        <taxon>Zoopagomycota</taxon>
        <taxon>Entomophthoromycotina</taxon>
        <taxon>Entomophthoromycetes</taxon>
        <taxon>Entomophthorales</taxon>
        <taxon>Entomophthoraceae</taxon>
        <taxon>Entomophthora</taxon>
    </lineage>
</organism>
<name>A0ACC2SWG1_9FUNG</name>
<protein>
    <submittedName>
        <fullName evidence="1">Uncharacterized protein</fullName>
    </submittedName>
</protein>
<proteinExistence type="predicted"/>
<comment type="caution">
    <text evidence="1">The sequence shown here is derived from an EMBL/GenBank/DDBJ whole genome shotgun (WGS) entry which is preliminary data.</text>
</comment>
<keyword evidence="2" id="KW-1185">Reference proteome</keyword>
<accession>A0ACC2SWG1</accession>
<sequence length="306" mass="34663">MSTSNQLSTIAKKRSCSNKSKTTYTTPTDKNDEPAPNLADLLRTLNESEVGITPMAIQDDSQAATNLHWEKFPILHFCGPVVMWSTLMLALENPYVISKKRLEVGNNIHWCIPWVKLVGYAQLCLQDFSFDGIYLTDNQISYALKFLELVFLTWSDPWSAIGLVPLWHGSDSHEYRLQRAMGTSLELLSYNWEGSRQSMTLVGNLVLSGSKAVYHQRLHHMPEYVKWLLGVMYSIGGKTLKEYSQQESLLWECILLGLSFPYSIGVNCVNFLPFAFFWLPSVWITYAVIAKVLIQLPLGLEAAVSQ</sequence>